<protein>
    <submittedName>
        <fullName evidence="2">GNAT family N-acetyltransferase</fullName>
    </submittedName>
</protein>
<proteinExistence type="predicted"/>
<sequence>MIRWSYWQSDADECALLAYFEKREWAHLYLAHWVYRACQEVALRKYILLAYHHSGELLGVIALDKDARLLVDATTTLSLGADGAWLILAQWPKPYCLIGTPTELFWLEQRYERSMHFIGVNYFSMTINPQAMRNFSLVTPDAIDFVPSTLADFSTLLTLEIGYQQEEVMVAKHHLLSENAIATHFRRRLTQEEGYHLQYKEHILSKASINVAGRAYDQVAGVYTTPRLRGKGLAKILFYHLFQLYIVRNKALVLFVKQENRSALRLYQSVGFREKQTYRISYL</sequence>
<evidence type="ECO:0000259" key="1">
    <source>
        <dbReference type="PROSITE" id="PS51186"/>
    </source>
</evidence>
<dbReference type="Pfam" id="PF08445">
    <property type="entry name" value="FR47"/>
    <property type="match status" value="1"/>
</dbReference>
<keyword evidence="3" id="KW-1185">Reference proteome</keyword>
<dbReference type="InterPro" id="IPR013653">
    <property type="entry name" value="GCN5-like_dom"/>
</dbReference>
<gene>
    <name evidence="2" type="ORF">HCT48_04935</name>
</gene>
<comment type="caution">
    <text evidence="2">The sequence shown here is derived from an EMBL/GenBank/DDBJ whole genome shotgun (WGS) entry which is preliminary data.</text>
</comment>
<organism evidence="2 3">
    <name type="scientific">Entomospira culicis</name>
    <dbReference type="NCBI Taxonomy" id="2719989"/>
    <lineage>
        <taxon>Bacteria</taxon>
        <taxon>Pseudomonadati</taxon>
        <taxon>Spirochaetota</taxon>
        <taxon>Spirochaetia</taxon>
        <taxon>Spirochaetales</taxon>
        <taxon>Spirochaetaceae</taxon>
        <taxon>Entomospira</taxon>
    </lineage>
</organism>
<dbReference type="GO" id="GO:0016747">
    <property type="term" value="F:acyltransferase activity, transferring groups other than amino-acyl groups"/>
    <property type="evidence" value="ECO:0007669"/>
    <property type="project" value="InterPro"/>
</dbReference>
<dbReference type="RefSeq" id="WP_167695647.1">
    <property type="nucleotide sequence ID" value="NZ_CP118181.1"/>
</dbReference>
<feature type="domain" description="N-acetyltransferase" evidence="1">
    <location>
        <begin position="143"/>
        <end position="283"/>
    </location>
</feature>
<reference evidence="2" key="1">
    <citation type="submission" date="2020-03" db="EMBL/GenBank/DDBJ databases">
        <title>Spirochaetal bacteria isolated from arthropods constitute a novel genus Entomospira genus novum within the order Spirochaetales.</title>
        <authorList>
            <person name="Grana-Miraglia L."/>
            <person name="Sikutova S."/>
            <person name="Fingerle V."/>
            <person name="Sing A."/>
            <person name="Castillo-Ramirez S."/>
            <person name="Margos G."/>
            <person name="Rudolf I."/>
        </authorList>
    </citation>
    <scope>NUCLEOTIDE SEQUENCE</scope>
    <source>
        <strain evidence="2">BR149</strain>
    </source>
</reference>
<dbReference type="SUPFAM" id="SSF55729">
    <property type="entry name" value="Acyl-CoA N-acyltransferases (Nat)"/>
    <property type="match status" value="1"/>
</dbReference>
<dbReference type="EMBL" id="JAATLM010000001">
    <property type="protein sequence ID" value="NIZ69560.1"/>
    <property type="molecule type" value="Genomic_DNA"/>
</dbReference>
<evidence type="ECO:0000313" key="2">
    <source>
        <dbReference type="EMBL" id="NIZ69560.1"/>
    </source>
</evidence>
<dbReference type="AlphaFoldDB" id="A0A968KUX0"/>
<dbReference type="Proteomes" id="UP000778951">
    <property type="component" value="Unassembled WGS sequence"/>
</dbReference>
<dbReference type="PROSITE" id="PS51186">
    <property type="entry name" value="GNAT"/>
    <property type="match status" value="1"/>
</dbReference>
<dbReference type="InterPro" id="IPR016181">
    <property type="entry name" value="Acyl_CoA_acyltransferase"/>
</dbReference>
<accession>A0A968KUX0</accession>
<name>A0A968KUX0_9SPIO</name>
<dbReference type="InterPro" id="IPR000182">
    <property type="entry name" value="GNAT_dom"/>
</dbReference>
<evidence type="ECO:0000313" key="3">
    <source>
        <dbReference type="Proteomes" id="UP000778951"/>
    </source>
</evidence>
<dbReference type="Gene3D" id="3.40.630.30">
    <property type="match status" value="1"/>
</dbReference>